<dbReference type="Gene3D" id="3.30.43.10">
    <property type="entry name" value="Uridine Diphospho-n-acetylenolpyruvylglucosamine Reductase, domain 2"/>
    <property type="match status" value="1"/>
</dbReference>
<keyword evidence="7" id="KW-1185">Reference proteome</keyword>
<dbReference type="InterPro" id="IPR016167">
    <property type="entry name" value="FAD-bd_PCMH_sub1"/>
</dbReference>
<dbReference type="Gene3D" id="1.10.45.10">
    <property type="entry name" value="Vanillyl-alcohol Oxidase, Chain A, domain 4"/>
    <property type="match status" value="1"/>
</dbReference>
<evidence type="ECO:0000256" key="3">
    <source>
        <dbReference type="ARBA" id="ARBA00022644"/>
    </source>
</evidence>
<dbReference type="InterPro" id="IPR006094">
    <property type="entry name" value="Oxid_FAD_bind_N"/>
</dbReference>
<dbReference type="PROSITE" id="PS00862">
    <property type="entry name" value="OX2_COVAL_FAD"/>
    <property type="match status" value="1"/>
</dbReference>
<dbReference type="Proteomes" id="UP000887023">
    <property type="component" value="Chromosome"/>
</dbReference>
<gene>
    <name evidence="6" type="ORF">KV203_12935</name>
</gene>
<evidence type="ECO:0000313" key="6">
    <source>
        <dbReference type="EMBL" id="QXQ12828.1"/>
    </source>
</evidence>
<comment type="pathway">
    <text evidence="1">Cofactor biosynthesis; L-ascorbate biosynthesis.</text>
</comment>
<evidence type="ECO:0000259" key="5">
    <source>
        <dbReference type="PROSITE" id="PS51387"/>
    </source>
</evidence>
<dbReference type="InterPro" id="IPR006093">
    <property type="entry name" value="Oxy_OxRdtase_FAD_BS"/>
</dbReference>
<name>A0ABX8S4R7_9ACTN</name>
<feature type="domain" description="FAD-binding PCMH-type" evidence="5">
    <location>
        <begin position="11"/>
        <end position="180"/>
    </location>
</feature>
<dbReference type="InterPro" id="IPR016171">
    <property type="entry name" value="Vanillyl_alc_oxidase_C-sub2"/>
</dbReference>
<dbReference type="PROSITE" id="PS51387">
    <property type="entry name" value="FAD_PCMH"/>
    <property type="match status" value="1"/>
</dbReference>
<dbReference type="Pfam" id="PF01565">
    <property type="entry name" value="FAD_binding_4"/>
    <property type="match status" value="1"/>
</dbReference>
<keyword evidence="3" id="KW-0060">Ascorbate biosynthesis</keyword>
<dbReference type="InterPro" id="IPR016169">
    <property type="entry name" value="FAD-bd_PCMH_sub2"/>
</dbReference>
<dbReference type="Gene3D" id="3.30.465.10">
    <property type="match status" value="1"/>
</dbReference>
<dbReference type="InterPro" id="IPR036318">
    <property type="entry name" value="FAD-bd_PCMH-like_sf"/>
</dbReference>
<organism evidence="6 7">
    <name type="scientific">Skermania pinensis</name>
    <dbReference type="NCBI Taxonomy" id="39122"/>
    <lineage>
        <taxon>Bacteria</taxon>
        <taxon>Bacillati</taxon>
        <taxon>Actinomycetota</taxon>
        <taxon>Actinomycetes</taxon>
        <taxon>Mycobacteriales</taxon>
        <taxon>Gordoniaceae</taxon>
        <taxon>Skermania</taxon>
    </lineage>
</organism>
<accession>A0ABX8S4R7</accession>
<evidence type="ECO:0000256" key="4">
    <source>
        <dbReference type="ARBA" id="ARBA00023002"/>
    </source>
</evidence>
<evidence type="ECO:0000256" key="2">
    <source>
        <dbReference type="ARBA" id="ARBA00005466"/>
    </source>
</evidence>
<dbReference type="PANTHER" id="PTHR43762:SF1">
    <property type="entry name" value="D-ARABINONO-1,4-LACTONE OXIDASE"/>
    <property type="match status" value="1"/>
</dbReference>
<dbReference type="SUPFAM" id="SSF56176">
    <property type="entry name" value="FAD-binding/transporter-associated domain-like"/>
    <property type="match status" value="1"/>
</dbReference>
<keyword evidence="4" id="KW-0560">Oxidoreductase</keyword>
<dbReference type="NCBIfam" id="TIGR01679">
    <property type="entry name" value="bact_FAD_ox"/>
    <property type="match status" value="1"/>
</dbReference>
<comment type="similarity">
    <text evidence="2">Belongs to the oxygen-dependent FAD-linked oxidoreductase family.</text>
</comment>
<evidence type="ECO:0000256" key="1">
    <source>
        <dbReference type="ARBA" id="ARBA00005147"/>
    </source>
</evidence>
<dbReference type="PANTHER" id="PTHR43762">
    <property type="entry name" value="L-GULONOLACTONE OXIDASE"/>
    <property type="match status" value="1"/>
</dbReference>
<dbReference type="EMBL" id="CP079105">
    <property type="protein sequence ID" value="QXQ12828.1"/>
    <property type="molecule type" value="Genomic_DNA"/>
</dbReference>
<protein>
    <submittedName>
        <fullName evidence="6">FAD-binding protein</fullName>
    </submittedName>
</protein>
<dbReference type="Gene3D" id="3.30.70.2520">
    <property type="match status" value="1"/>
</dbReference>
<dbReference type="Pfam" id="PF04030">
    <property type="entry name" value="ALO"/>
    <property type="match status" value="1"/>
</dbReference>
<proteinExistence type="inferred from homology"/>
<sequence length="443" mass="48937">MTSWANWVGDQVCTPAEIRHPAGRDEVAEAVSAAVAAGRRVRVVGSGHSFTDAVLTDGTLLALDRLNRVVDIAPDGTVRVEAGITLRALSEALHHYGLALPSLGDIDAQTLAGAAATATHGTGARLPNISAALVSIELVRADGEVIEVDAATDPTAWRAARVGLGALGVVTAATVQAVPAFVLQTIELREPLDAVLDELDDRAAGNDHFEFFTFPHSPLARTKRNNRIDRPARPPAAAARWFNEMLLQNHTLELACRIGRARPALIPPINRLISRAGTEHAVDRSYRAFTTRREVRFAEMEYALPREHAVAAIRAIKALAERPEFDVQLPIEMRWAAPDDALLSPAYSRQTCYVAIHTYRGMPWEPFFRAAERLFDEFDGRPHWGKRHFQTAETLADRYPRWDQFQSVRARLDPSGVFTNDYIERVLGPVAENRLTERHRIVT</sequence>
<evidence type="ECO:0000313" key="7">
    <source>
        <dbReference type="Proteomes" id="UP000887023"/>
    </source>
</evidence>
<dbReference type="RefSeq" id="WP_066467558.1">
    <property type="nucleotide sequence ID" value="NZ_CBCRUZ010000002.1"/>
</dbReference>
<dbReference type="InterPro" id="IPR007173">
    <property type="entry name" value="ALO_C"/>
</dbReference>
<reference evidence="6" key="1">
    <citation type="submission" date="2021-07" db="EMBL/GenBank/DDBJ databases">
        <title>Candidatus Kaistella beijingensis sp. nov. isolated from a municipal wastewater treatment plant is involved in sludge foaming.</title>
        <authorList>
            <person name="Song Y."/>
            <person name="Liu S.-J."/>
        </authorList>
    </citation>
    <scope>NUCLEOTIDE SEQUENCE</scope>
    <source>
        <strain evidence="6">DSM 43998</strain>
    </source>
</reference>
<dbReference type="InterPro" id="IPR010031">
    <property type="entry name" value="FAD_lactone_oxidase-like"/>
</dbReference>
<dbReference type="PIRSF" id="PIRSF000136">
    <property type="entry name" value="LGO_GLO"/>
    <property type="match status" value="1"/>
</dbReference>
<dbReference type="InterPro" id="IPR016166">
    <property type="entry name" value="FAD-bd_PCMH"/>
</dbReference>